<keyword evidence="1" id="KW-0812">Transmembrane</keyword>
<protein>
    <submittedName>
        <fullName evidence="2">Uncharacterized protein</fullName>
    </submittedName>
</protein>
<accession>A0A2I8VEB3</accession>
<reference evidence="2 3" key="1">
    <citation type="submission" date="2018-01" db="EMBL/GenBank/DDBJ databases">
        <title>Complete genome sequence of Salinigranum rubrum GX10T, an extremely halophilic archaeon isolated from a marine solar saltern.</title>
        <authorList>
            <person name="Han S."/>
        </authorList>
    </citation>
    <scope>NUCLEOTIDE SEQUENCE [LARGE SCALE GENOMIC DNA]</scope>
    <source>
        <strain evidence="2 3">GX10</strain>
    </source>
</reference>
<proteinExistence type="predicted"/>
<dbReference type="AlphaFoldDB" id="A0A2I8VEB3"/>
<dbReference type="EMBL" id="CP026309">
    <property type="protein sequence ID" value="AUV80268.1"/>
    <property type="molecule type" value="Genomic_DNA"/>
</dbReference>
<dbReference type="KEGG" id="srub:C2R22_00145"/>
<dbReference type="Proteomes" id="UP000236584">
    <property type="component" value="Chromosome"/>
</dbReference>
<evidence type="ECO:0000313" key="3">
    <source>
        <dbReference type="Proteomes" id="UP000236584"/>
    </source>
</evidence>
<feature type="transmembrane region" description="Helical" evidence="1">
    <location>
        <begin position="264"/>
        <end position="285"/>
    </location>
</feature>
<keyword evidence="1" id="KW-0472">Membrane</keyword>
<evidence type="ECO:0000256" key="1">
    <source>
        <dbReference type="SAM" id="Phobius"/>
    </source>
</evidence>
<sequence>MQRRAAAIYVAFFLVVGAASYSLIATAEEPTIGFENPDYSLEQGDTFTIDGQQYTATEVVTEVEESSGGGHGGGGGATVSRSATFAWTNQSALYTETWENNSTVTYDGQEWTVLVPNESDPSSATLRESIDRAGILANDTNADNETVTRNGQAYVIVTENGSSTLVPASEYFPAPAEQQISESQSLDYNGNQTSVDVAADAVTLSWNAPRENTVQASNHANVSLSGQTYLVHFPTNDSVQLTQDFENFRAQNDDIDQFTEQKNGLWGVTILSGLSVVFLMGMAFLPSRY</sequence>
<gene>
    <name evidence="2" type="ORF">C2R22_00145</name>
</gene>
<name>A0A2I8VEB3_9EURY</name>
<evidence type="ECO:0000313" key="2">
    <source>
        <dbReference type="EMBL" id="AUV80268.1"/>
    </source>
</evidence>
<dbReference type="GeneID" id="35590452"/>
<organism evidence="2 3">
    <name type="scientific">Salinigranum rubrum</name>
    <dbReference type="NCBI Taxonomy" id="755307"/>
    <lineage>
        <taxon>Archaea</taxon>
        <taxon>Methanobacteriati</taxon>
        <taxon>Methanobacteriota</taxon>
        <taxon>Stenosarchaea group</taxon>
        <taxon>Halobacteria</taxon>
        <taxon>Halobacteriales</taxon>
        <taxon>Haloferacaceae</taxon>
        <taxon>Salinigranum</taxon>
    </lineage>
</organism>
<dbReference type="RefSeq" id="WP_103423776.1">
    <property type="nucleotide sequence ID" value="NZ_CP026309.1"/>
</dbReference>
<keyword evidence="1" id="KW-1133">Transmembrane helix</keyword>
<keyword evidence="3" id="KW-1185">Reference proteome</keyword>
<dbReference type="OrthoDB" id="214459at2157"/>